<evidence type="ECO:0000313" key="2">
    <source>
        <dbReference type="EMBL" id="KAF0692443.1"/>
    </source>
</evidence>
<evidence type="ECO:0000256" key="1">
    <source>
        <dbReference type="SAM" id="MobiDB-lite"/>
    </source>
</evidence>
<accession>A0A485L733</accession>
<name>A0A485L733_9STRA</name>
<reference evidence="2" key="2">
    <citation type="submission" date="2019-06" db="EMBL/GenBank/DDBJ databases">
        <title>Genomics analysis of Aphanomyces spp. identifies a new class of oomycete effector associated with host adaptation.</title>
        <authorList>
            <person name="Gaulin E."/>
        </authorList>
    </citation>
    <scope>NUCLEOTIDE SEQUENCE</scope>
    <source>
        <strain evidence="2">CBS 578.67</strain>
    </source>
</reference>
<feature type="region of interest" description="Disordered" evidence="1">
    <location>
        <begin position="478"/>
        <end position="516"/>
    </location>
</feature>
<dbReference type="OrthoDB" id="64126at2759"/>
<dbReference type="InterPro" id="IPR011990">
    <property type="entry name" value="TPR-like_helical_dom_sf"/>
</dbReference>
<organism evidence="3 4">
    <name type="scientific">Aphanomyces stellatus</name>
    <dbReference type="NCBI Taxonomy" id="120398"/>
    <lineage>
        <taxon>Eukaryota</taxon>
        <taxon>Sar</taxon>
        <taxon>Stramenopiles</taxon>
        <taxon>Oomycota</taxon>
        <taxon>Saprolegniomycetes</taxon>
        <taxon>Saprolegniales</taxon>
        <taxon>Verrucalvaceae</taxon>
        <taxon>Aphanomyces</taxon>
    </lineage>
</organism>
<dbReference type="Gene3D" id="1.25.40.10">
    <property type="entry name" value="Tetratricopeptide repeat domain"/>
    <property type="match status" value="1"/>
</dbReference>
<feature type="region of interest" description="Disordered" evidence="1">
    <location>
        <begin position="85"/>
        <end position="124"/>
    </location>
</feature>
<dbReference type="EMBL" id="CAADRA010005903">
    <property type="protein sequence ID" value="VFT93246.1"/>
    <property type="molecule type" value="Genomic_DNA"/>
</dbReference>
<reference evidence="3 4" key="1">
    <citation type="submission" date="2019-03" db="EMBL/GenBank/DDBJ databases">
        <authorList>
            <person name="Gaulin E."/>
            <person name="Dumas B."/>
        </authorList>
    </citation>
    <scope>NUCLEOTIDE SEQUENCE [LARGE SCALE GENOMIC DNA]</scope>
    <source>
        <strain evidence="3">CBS 568.67</strain>
    </source>
</reference>
<evidence type="ECO:0000313" key="3">
    <source>
        <dbReference type="EMBL" id="VFT93246.1"/>
    </source>
</evidence>
<dbReference type="Proteomes" id="UP000332933">
    <property type="component" value="Unassembled WGS sequence"/>
</dbReference>
<evidence type="ECO:0000313" key="4">
    <source>
        <dbReference type="Proteomes" id="UP000332933"/>
    </source>
</evidence>
<dbReference type="EMBL" id="VJMH01005882">
    <property type="protein sequence ID" value="KAF0692443.1"/>
    <property type="molecule type" value="Genomic_DNA"/>
</dbReference>
<dbReference type="SUPFAM" id="SSF48452">
    <property type="entry name" value="TPR-like"/>
    <property type="match status" value="1"/>
</dbReference>
<sequence length="1962" mass="218010">MGKGYNLTAQEMKKTAERSIPAELAAAIAAAAMTWMQAQGTHHLESLTLLLDRRLASPIIKISTSQNKIHRRETVPRSPRRVRVFSAPPAPVTPGAGHSRSWAVGQKKKDRTKSADVDDGDVDEPWEDDFNFDELAVHPTPHVPHHHAHHHAAAPTATARPKAERFALNYRLVDIVGRAYGAINELADEEVKVQQVCNPFKHQTSGTLDVDAQHSNPPDPPSPPLWMDRVVHLLATSCLSTLRDHTKPNTSSLDQVADLLSPASTTAAASSLQLVAILHIWLKVERHALQWPHHTDVGFQSITSAIAAARLQFKLTAATDETTDPLVVLTGVVLSEMHDSVVTYNHHASAMSSSSTSPSISPAKPYQQLAMVSLLRLAILSVVFLGYKHHVRHTPWPVVATVAHVMAQLLLSSFELSLAMDFACLTTKIAAYVTHDDALVAESKAAQCQAQTELATIQGDGEHEQSMALLVNLPWASSNNGRGGSSPPPPPPSIQPHLVDKTDNGADDDAADSDSSDWDLELQNQSVSLDDQPSGSVLLQHPSSSTSSLSTILNMRELFVPAKEQKTTSWHLLMTQVMEHPPSDHAPLLPPPSSPYSRSFAAFENGHVLTNALRSTRSMDQWLLDLACAAASPSRRAFQLGEAMHEIANMPKFTRAWLQRYEACCSSVRWSAPDLCFNLVHTFFNHVHQHDFDAVVDDADDVVLEVIDVGLRLCSFVAADSHTPVYPYPTLLRPLVDLVLPPDSRPRLRLRCDLIVLECRIQHALTANTDDFFDSPLQLELWQALHALSVDLVGLDHREKTQELELSMILHINAHALHVGVTPLTIKPLQSRPWSMTCLNECTMLDAAPTGHRAPPPPSSSMESPDYVLHHPLAPTPCGTWRRLVHLYPLLPLTSHVRIRAGILMGVSLYHDDVQVQDAENILYESIYVLHTHFSLHSMLGCTTLHHFGDTLVATQKFDFAVAAFDSAYRIATRIDATSFLVDLERKLALLFSERGDVARSTRFYQKIRARSLAQGLWFEYVYITVTVATLLMDNGEYGAAAADIQPVLQHMQLVEACAPDVLAEVQVLFIRLSLCHLKLHCPQRAVSTLELCLQRYKPRFAKHVVVLMWMAKAYFKAGQVHLCERTLDTIATLRKENDPRHHALPHGGSFAKLPPPFPYSIPSHHLDDLYPLHAQAALHAEDYERAAHYSALSIVSMEFHGGAHLAALYYLRGKVWLAATHAPWLFPMQLHCLESEQLLLTRKGRVPLRRKSLALTRDQRVVVTLDECTAPLRAFHHSYELFKAQDDKLGMTKAASRLAGVYLRKVFLARMVLRRPLDSLLMFSLKRRQASTTSAQDVKGDATSSSVEFEFTLDDIEQPARLAWEMSSSSMAPLLYIDACLNLAQVSSLRDKGADALGHWYEARDVFLNCILCPSTRSMTRYLGRLVETLLTFDATIVNDNLVLLELFVMPASAWPDAPFLKKTHPTRWKRTHVAAETSLTYQAKLREKPAKGGHQRHKSDTLELLATKQHSSALLSGTSTRLTVQKQSSRIMPSTDKERPTKAATESVEARLRHSFAMLKHNRDHGIDATTQKNCKGLREIWHQMDAFRGASLASWLAIMAFDKESPMQASIVYALDLAQGALLATYVPATGACEWTWFEHPQVTRLSAHPSTTTPHPFRRFQVDQTKVLPPPPATVRPEFYTASTTTIRQLHLAAFEFAQRLPLVLHVCKATTTTTGSAPETTTSKENDVRTATATSLTMPSPDTKPKWSLVTSPSLVSLPWEWTSGNGKVVLVRRVSAFVDSRPSSASPLPLDFQLYRIKTPMSQQIPSTIVSPWWRLLGSTVPKRGGLPKKGTFPKRVIAVHKIAVSSLVKMDDQDRIVRLVLVSYTELYAPLQWMQHASNFIWVFAPPAYLPLLAAVMLRCLPHSPNDHHPTPLFGKRRPPLPPHVTTALGCVRHAISVFQVQHSVPVVVFSLEES</sequence>
<proteinExistence type="predicted"/>
<gene>
    <name evidence="3" type="primary">Aste57867_16472</name>
    <name evidence="2" type="ORF">As57867_016415</name>
    <name evidence="3" type="ORF">ASTE57867_16472</name>
</gene>
<protein>
    <submittedName>
        <fullName evidence="3">Aste57867_16472 protein</fullName>
    </submittedName>
</protein>
<keyword evidence="4" id="KW-1185">Reference proteome</keyword>
<feature type="region of interest" description="Disordered" evidence="1">
    <location>
        <begin position="1718"/>
        <end position="1750"/>
    </location>
</feature>
<feature type="compositionally biased region" description="Polar residues" evidence="1">
    <location>
        <begin position="1734"/>
        <end position="1745"/>
    </location>
</feature>
<feature type="compositionally biased region" description="Acidic residues" evidence="1">
    <location>
        <begin position="505"/>
        <end position="516"/>
    </location>
</feature>